<dbReference type="Pfam" id="PF02706">
    <property type="entry name" value="Wzz"/>
    <property type="match status" value="1"/>
</dbReference>
<dbReference type="AlphaFoldDB" id="A0A4Q7IS98"/>
<keyword evidence="2" id="KW-1003">Cell membrane</keyword>
<comment type="caution">
    <text evidence="8">The sequence shown here is derived from an EMBL/GenBank/DDBJ whole genome shotgun (WGS) entry which is preliminary data.</text>
</comment>
<evidence type="ECO:0000256" key="4">
    <source>
        <dbReference type="ARBA" id="ARBA00022989"/>
    </source>
</evidence>
<dbReference type="PANTHER" id="PTHR32309">
    <property type="entry name" value="TYROSINE-PROTEIN KINASE"/>
    <property type="match status" value="1"/>
</dbReference>
<gene>
    <name evidence="8" type="ORF">C1E23_01255</name>
</gene>
<dbReference type="Proteomes" id="UP000291338">
    <property type="component" value="Unassembled WGS sequence"/>
</dbReference>
<sequence length="303" mass="34208">MIKNQAGQESLSSKDIIYYLLDRKKWIIAPTILVSLIILVVVLWLPNVYRSEVLLLPNNQGSQSLANGLGSQLGGLASLTGINLSGGGNEELNVALEVMKSRLFITNFIEKYELEALLFASTGWDSRSNTIIYDSKIFDKENNSWVEGAEKPTRQEMYKSFLIDNFGYSSNKEAGTYIISIRHYSPEVAKQILEMFVLELNLLMKKKAIESANLKLSYLSKAIQGESRGEMLEVLHQLTSQHVKRKMLAEIRADYIFTIIDPAVVAEKKFAPKRGAICILAFLVSLILFSLVQIVNYYIRQEK</sequence>
<keyword evidence="5 6" id="KW-0472">Membrane</keyword>
<dbReference type="EMBL" id="PPSX01000005">
    <property type="protein sequence ID" value="RZQ54940.1"/>
    <property type="molecule type" value="Genomic_DNA"/>
</dbReference>
<accession>A0A4Q7IS98</accession>
<protein>
    <recommendedName>
        <fullName evidence="7">Polysaccharide chain length determinant N-terminal domain-containing protein</fullName>
    </recommendedName>
</protein>
<name>A0A4Q7IS98_9GAMM</name>
<evidence type="ECO:0000256" key="1">
    <source>
        <dbReference type="ARBA" id="ARBA00004651"/>
    </source>
</evidence>
<evidence type="ECO:0000256" key="5">
    <source>
        <dbReference type="ARBA" id="ARBA00023136"/>
    </source>
</evidence>
<feature type="domain" description="Polysaccharide chain length determinant N-terminal" evidence="7">
    <location>
        <begin position="16"/>
        <end position="111"/>
    </location>
</feature>
<keyword evidence="3 6" id="KW-0812">Transmembrane</keyword>
<dbReference type="RefSeq" id="WP_130253831.1">
    <property type="nucleotide sequence ID" value="NZ_PPSX01000005.1"/>
</dbReference>
<dbReference type="InterPro" id="IPR003856">
    <property type="entry name" value="LPS_length_determ_N"/>
</dbReference>
<keyword evidence="4 6" id="KW-1133">Transmembrane helix</keyword>
<feature type="transmembrane region" description="Helical" evidence="6">
    <location>
        <begin position="277"/>
        <end position="299"/>
    </location>
</feature>
<evidence type="ECO:0000256" key="2">
    <source>
        <dbReference type="ARBA" id="ARBA00022475"/>
    </source>
</evidence>
<evidence type="ECO:0000313" key="8">
    <source>
        <dbReference type="EMBL" id="RZQ54940.1"/>
    </source>
</evidence>
<reference evidence="8 9" key="1">
    <citation type="submission" date="2018-01" db="EMBL/GenBank/DDBJ databases">
        <title>Co-occurrence of chitin degradation, pigmentation and bioactivity in marine Pseudoalteromonas.</title>
        <authorList>
            <person name="Paulsen S."/>
            <person name="Gram L."/>
            <person name="Machado H."/>
        </authorList>
    </citation>
    <scope>NUCLEOTIDE SEQUENCE [LARGE SCALE GENOMIC DNA]</scope>
    <source>
        <strain evidence="8 9">S3898</strain>
    </source>
</reference>
<organism evidence="8 9">
    <name type="scientific">Pseudoalteromonas phenolica</name>
    <dbReference type="NCBI Taxonomy" id="161398"/>
    <lineage>
        <taxon>Bacteria</taxon>
        <taxon>Pseudomonadati</taxon>
        <taxon>Pseudomonadota</taxon>
        <taxon>Gammaproteobacteria</taxon>
        <taxon>Alteromonadales</taxon>
        <taxon>Pseudoalteromonadaceae</taxon>
        <taxon>Pseudoalteromonas</taxon>
    </lineage>
</organism>
<dbReference type="InterPro" id="IPR050445">
    <property type="entry name" value="Bact_polysacc_biosynth/exp"/>
</dbReference>
<dbReference type="GO" id="GO:0005886">
    <property type="term" value="C:plasma membrane"/>
    <property type="evidence" value="ECO:0007669"/>
    <property type="project" value="UniProtKB-SubCell"/>
</dbReference>
<proteinExistence type="predicted"/>
<evidence type="ECO:0000256" key="3">
    <source>
        <dbReference type="ARBA" id="ARBA00022692"/>
    </source>
</evidence>
<evidence type="ECO:0000313" key="9">
    <source>
        <dbReference type="Proteomes" id="UP000291338"/>
    </source>
</evidence>
<evidence type="ECO:0000259" key="7">
    <source>
        <dbReference type="Pfam" id="PF02706"/>
    </source>
</evidence>
<feature type="transmembrane region" description="Helical" evidence="6">
    <location>
        <begin position="26"/>
        <end position="45"/>
    </location>
</feature>
<dbReference type="PANTHER" id="PTHR32309:SF13">
    <property type="entry name" value="FERRIC ENTEROBACTIN TRANSPORT PROTEIN FEPE"/>
    <property type="match status" value="1"/>
</dbReference>
<comment type="subcellular location">
    <subcellularLocation>
        <location evidence="1">Cell membrane</location>
        <topology evidence="1">Multi-pass membrane protein</topology>
    </subcellularLocation>
</comment>
<dbReference type="GO" id="GO:0004713">
    <property type="term" value="F:protein tyrosine kinase activity"/>
    <property type="evidence" value="ECO:0007669"/>
    <property type="project" value="TreeGrafter"/>
</dbReference>
<evidence type="ECO:0000256" key="6">
    <source>
        <dbReference type="SAM" id="Phobius"/>
    </source>
</evidence>